<evidence type="ECO:0000259" key="1">
    <source>
        <dbReference type="Pfam" id="PF14261"/>
    </source>
</evidence>
<dbReference type="InterPro" id="IPR025587">
    <property type="entry name" value="DUF4351"/>
</dbReference>
<accession>A0A850RGJ8</accession>
<gene>
    <name evidence="2" type="ORF">HW932_12295</name>
</gene>
<dbReference type="RefSeq" id="WP_176976777.1">
    <property type="nucleotide sequence ID" value="NZ_JABZEO010000007.1"/>
</dbReference>
<dbReference type="EMBL" id="JABZEO010000007">
    <property type="protein sequence ID" value="NVZ10040.1"/>
    <property type="molecule type" value="Genomic_DNA"/>
</dbReference>
<evidence type="ECO:0000313" key="3">
    <source>
        <dbReference type="Proteomes" id="UP000592294"/>
    </source>
</evidence>
<feature type="domain" description="DUF4351" evidence="1">
    <location>
        <begin position="260"/>
        <end position="301"/>
    </location>
</feature>
<sequence length="317" mass="37068">MTADTANSAEAPKSDYDSPWKEALERFFPEFLALLFPAIHARIDWRVPPEFLDKELQQIGAGSPRGRRYADKLVRVRARDGRRIAVLIHVEVQGDPESDFGERMFVYQTRLRDRYGLEVVSLAVLTDTTASFRPSQFRHRLWGCGIAFRFPMVKLLDYVDPNRWAELEASDNLFALVVMAQIRAKVTDEAETLKGWKFRLIRRMYERGYSETLILQVFRLIDWMIRLPQALEADFRQTLYAYEEQLRMPYVTTVEQAGIEKGVQQGEAKTLLRQLTRKFGPEAAQRHRERIERAELEQLDTWLDRILTADTPETIFH</sequence>
<keyword evidence="3" id="KW-1185">Reference proteome</keyword>
<dbReference type="Pfam" id="PF14261">
    <property type="entry name" value="DUF4351"/>
    <property type="match status" value="1"/>
</dbReference>
<dbReference type="PANTHER" id="PTHR35586:SF1">
    <property type="entry name" value="SLL1691 PROTEIN"/>
    <property type="match status" value="1"/>
</dbReference>
<evidence type="ECO:0000313" key="2">
    <source>
        <dbReference type="EMBL" id="NVZ10040.1"/>
    </source>
</evidence>
<name>A0A850RGJ8_9GAMM</name>
<dbReference type="PANTHER" id="PTHR35586">
    <property type="entry name" value="SLL1691 PROTEIN"/>
    <property type="match status" value="1"/>
</dbReference>
<protein>
    <submittedName>
        <fullName evidence="2">DUF4351 domain-containing protein</fullName>
    </submittedName>
</protein>
<reference evidence="2 3" key="1">
    <citation type="submission" date="2020-06" db="EMBL/GenBank/DDBJ databases">
        <title>Whole-genome sequence of Allochromatium humboldtianum DSM 21881, type strain.</title>
        <authorList>
            <person name="Kyndt J.A."/>
            <person name="Meyer T.E."/>
        </authorList>
    </citation>
    <scope>NUCLEOTIDE SEQUENCE [LARGE SCALE GENOMIC DNA]</scope>
    <source>
        <strain evidence="2 3">DSM 21881</strain>
    </source>
</reference>
<proteinExistence type="predicted"/>
<dbReference type="AlphaFoldDB" id="A0A850RGJ8"/>
<dbReference type="Proteomes" id="UP000592294">
    <property type="component" value="Unassembled WGS sequence"/>
</dbReference>
<comment type="caution">
    <text evidence="2">The sequence shown here is derived from an EMBL/GenBank/DDBJ whole genome shotgun (WGS) entry which is preliminary data.</text>
</comment>
<organism evidence="2 3">
    <name type="scientific">Allochromatium humboldtianum</name>
    <dbReference type="NCBI Taxonomy" id="504901"/>
    <lineage>
        <taxon>Bacteria</taxon>
        <taxon>Pseudomonadati</taxon>
        <taxon>Pseudomonadota</taxon>
        <taxon>Gammaproteobacteria</taxon>
        <taxon>Chromatiales</taxon>
        <taxon>Chromatiaceae</taxon>
        <taxon>Allochromatium</taxon>
    </lineage>
</organism>